<keyword evidence="5" id="KW-0520">NAD</keyword>
<evidence type="ECO:0000256" key="6">
    <source>
        <dbReference type="PROSITE-ProRule" id="PRU00236"/>
    </source>
</evidence>
<gene>
    <name evidence="9" type="ORF">FCC1311_072712</name>
</gene>
<feature type="compositionally biased region" description="Low complexity" evidence="7">
    <location>
        <begin position="540"/>
        <end position="561"/>
    </location>
</feature>
<dbReference type="InParanoid" id="A0A2R5GJJ0"/>
<evidence type="ECO:0000256" key="1">
    <source>
        <dbReference type="ARBA" id="ARBA00001947"/>
    </source>
</evidence>
<dbReference type="Gene3D" id="3.40.50.1220">
    <property type="entry name" value="TPP-binding domain"/>
    <property type="match status" value="2"/>
</dbReference>
<comment type="caution">
    <text evidence="9">The sequence shown here is derived from an EMBL/GenBank/DDBJ whole genome shotgun (WGS) entry which is preliminary data.</text>
</comment>
<dbReference type="InterPro" id="IPR026590">
    <property type="entry name" value="Ssirtuin_cat_dom"/>
</dbReference>
<dbReference type="InterPro" id="IPR003000">
    <property type="entry name" value="Sirtuin"/>
</dbReference>
<dbReference type="InterPro" id="IPR029035">
    <property type="entry name" value="DHS-like_NAD/FAD-binding_dom"/>
</dbReference>
<feature type="compositionally biased region" description="Basic and acidic residues" evidence="7">
    <location>
        <begin position="986"/>
        <end position="1019"/>
    </location>
</feature>
<feature type="region of interest" description="Disordered" evidence="7">
    <location>
        <begin position="413"/>
        <end position="464"/>
    </location>
</feature>
<feature type="region of interest" description="Disordered" evidence="7">
    <location>
        <begin position="656"/>
        <end position="774"/>
    </location>
</feature>
<evidence type="ECO:0000256" key="2">
    <source>
        <dbReference type="ARBA" id="ARBA00022679"/>
    </source>
</evidence>
<feature type="binding site" evidence="6">
    <location>
        <position position="327"/>
    </location>
    <ligand>
        <name>Zn(2+)</name>
        <dbReference type="ChEBI" id="CHEBI:29105"/>
    </ligand>
</feature>
<feature type="compositionally biased region" description="Acidic residues" evidence="7">
    <location>
        <begin position="889"/>
        <end position="905"/>
    </location>
</feature>
<feature type="compositionally biased region" description="Polar residues" evidence="7">
    <location>
        <begin position="420"/>
        <end position="435"/>
    </location>
</feature>
<dbReference type="GO" id="GO:0070403">
    <property type="term" value="F:NAD+ binding"/>
    <property type="evidence" value="ECO:0007669"/>
    <property type="project" value="InterPro"/>
</dbReference>
<dbReference type="SUPFAM" id="SSF52467">
    <property type="entry name" value="DHS-like NAD/FAD-binding domain"/>
    <property type="match status" value="2"/>
</dbReference>
<keyword evidence="3 6" id="KW-0479">Metal-binding</keyword>
<feature type="compositionally biased region" description="Basic and acidic residues" evidence="7">
    <location>
        <begin position="25"/>
        <end position="37"/>
    </location>
</feature>
<proteinExistence type="predicted"/>
<name>A0A2R5GJJ0_9STRA</name>
<dbReference type="PANTHER" id="PTHR11085">
    <property type="entry name" value="NAD-DEPENDENT PROTEIN DEACYLASE SIRTUIN-5, MITOCHONDRIAL-RELATED"/>
    <property type="match status" value="1"/>
</dbReference>
<dbReference type="GO" id="GO:0005634">
    <property type="term" value="C:nucleus"/>
    <property type="evidence" value="ECO:0007669"/>
    <property type="project" value="TreeGrafter"/>
</dbReference>
<organism evidence="9 10">
    <name type="scientific">Hondaea fermentalgiana</name>
    <dbReference type="NCBI Taxonomy" id="2315210"/>
    <lineage>
        <taxon>Eukaryota</taxon>
        <taxon>Sar</taxon>
        <taxon>Stramenopiles</taxon>
        <taxon>Bigyra</taxon>
        <taxon>Labyrinthulomycetes</taxon>
        <taxon>Thraustochytrida</taxon>
        <taxon>Thraustochytriidae</taxon>
        <taxon>Hondaea</taxon>
    </lineage>
</organism>
<feature type="compositionally biased region" description="Basic and acidic residues" evidence="7">
    <location>
        <begin position="906"/>
        <end position="929"/>
    </location>
</feature>
<feature type="region of interest" description="Disordered" evidence="7">
    <location>
        <begin position="948"/>
        <end position="1032"/>
    </location>
</feature>
<feature type="binding site" evidence="6">
    <location>
        <position position="303"/>
    </location>
    <ligand>
        <name>Zn(2+)</name>
        <dbReference type="ChEBI" id="CHEBI:29105"/>
    </ligand>
</feature>
<dbReference type="InterPro" id="IPR050134">
    <property type="entry name" value="NAD-dep_sirtuin_deacylases"/>
</dbReference>
<keyword evidence="4 6" id="KW-0862">Zinc</keyword>
<dbReference type="Pfam" id="PF02146">
    <property type="entry name" value="SIR2"/>
    <property type="match status" value="2"/>
</dbReference>
<evidence type="ECO:0000256" key="3">
    <source>
        <dbReference type="ARBA" id="ARBA00022723"/>
    </source>
</evidence>
<feature type="compositionally biased region" description="Low complexity" evidence="7">
    <location>
        <begin position="713"/>
        <end position="726"/>
    </location>
</feature>
<dbReference type="OrthoDB" id="420264at2759"/>
<reference evidence="9 10" key="1">
    <citation type="submission" date="2017-12" db="EMBL/GenBank/DDBJ databases">
        <title>Sequencing, de novo assembly and annotation of complete genome of a new Thraustochytrid species, strain FCC1311.</title>
        <authorList>
            <person name="Sedici K."/>
            <person name="Godart F."/>
            <person name="Aiese Cigliano R."/>
            <person name="Sanseverino W."/>
            <person name="Barakat M."/>
            <person name="Ortet P."/>
            <person name="Marechal E."/>
            <person name="Cagnac O."/>
            <person name="Amato A."/>
        </authorList>
    </citation>
    <scope>NUCLEOTIDE SEQUENCE [LARGE SCALE GENOMIC DNA]</scope>
</reference>
<feature type="region of interest" description="Disordered" evidence="7">
    <location>
        <begin position="357"/>
        <end position="380"/>
    </location>
</feature>
<feature type="active site" description="Proton acceptor" evidence="6">
    <location>
        <position position="292"/>
    </location>
</feature>
<accession>A0A2R5GJJ0</accession>
<feature type="compositionally biased region" description="Polar residues" evidence="7">
    <location>
        <begin position="634"/>
        <end position="644"/>
    </location>
</feature>
<feature type="compositionally biased region" description="Low complexity" evidence="7">
    <location>
        <begin position="681"/>
        <end position="692"/>
    </location>
</feature>
<evidence type="ECO:0000313" key="9">
    <source>
        <dbReference type="EMBL" id="GBG31050.1"/>
    </source>
</evidence>
<keyword evidence="10" id="KW-1185">Reference proteome</keyword>
<dbReference type="PANTHER" id="PTHR11085:SF9">
    <property type="entry name" value="NAD-DEPENDENT PROTEIN DEACETYLASE SIRTUIN-1"/>
    <property type="match status" value="1"/>
</dbReference>
<feature type="binding site" evidence="6">
    <location>
        <position position="324"/>
    </location>
    <ligand>
        <name>Zn(2+)</name>
        <dbReference type="ChEBI" id="CHEBI:29105"/>
    </ligand>
</feature>
<comment type="cofactor">
    <cofactor evidence="1">
        <name>Zn(2+)</name>
        <dbReference type="ChEBI" id="CHEBI:29105"/>
    </cofactor>
</comment>
<feature type="domain" description="Deacetylase sirtuin-type" evidence="8">
    <location>
        <begin position="167"/>
        <end position="882"/>
    </location>
</feature>
<feature type="compositionally biased region" description="Basic and acidic residues" evidence="7">
    <location>
        <begin position="54"/>
        <end position="68"/>
    </location>
</feature>
<dbReference type="PROSITE" id="PS50305">
    <property type="entry name" value="SIRTUIN"/>
    <property type="match status" value="1"/>
</dbReference>
<feature type="compositionally biased region" description="Acidic residues" evidence="7">
    <location>
        <begin position="948"/>
        <end position="979"/>
    </location>
</feature>
<feature type="compositionally biased region" description="Low complexity" evidence="7">
    <location>
        <begin position="40"/>
        <end position="53"/>
    </location>
</feature>
<dbReference type="Proteomes" id="UP000241890">
    <property type="component" value="Unassembled WGS sequence"/>
</dbReference>
<feature type="region of interest" description="Disordered" evidence="7">
    <location>
        <begin position="1"/>
        <end position="100"/>
    </location>
</feature>
<keyword evidence="2" id="KW-0808">Transferase</keyword>
<feature type="compositionally biased region" description="Basic and acidic residues" evidence="7">
    <location>
        <begin position="753"/>
        <end position="770"/>
    </location>
</feature>
<feature type="region of interest" description="Disordered" evidence="7">
    <location>
        <begin position="510"/>
        <end position="644"/>
    </location>
</feature>
<feature type="compositionally biased region" description="Basic and acidic residues" evidence="7">
    <location>
        <begin position="737"/>
        <end position="746"/>
    </location>
</feature>
<evidence type="ECO:0000259" key="8">
    <source>
        <dbReference type="PROSITE" id="PS50305"/>
    </source>
</evidence>
<dbReference type="GO" id="GO:0017136">
    <property type="term" value="F:histone deacetylase activity, NAD-dependent"/>
    <property type="evidence" value="ECO:0007669"/>
    <property type="project" value="TreeGrafter"/>
</dbReference>
<dbReference type="AlphaFoldDB" id="A0A2R5GJJ0"/>
<feature type="compositionally biased region" description="Low complexity" evidence="7">
    <location>
        <begin position="447"/>
        <end position="464"/>
    </location>
</feature>
<feature type="region of interest" description="Disordered" evidence="7">
    <location>
        <begin position="882"/>
        <end position="929"/>
    </location>
</feature>
<dbReference type="InterPro" id="IPR026591">
    <property type="entry name" value="Sirtuin_cat_small_dom_sf"/>
</dbReference>
<sequence>MEAPPMAAKDGAIKDGAVDDGAIDDGAKDSRDAHAEKSSGQGAAREQQQQQQQHDGRQQEAVRDRESGGQEAPRAAGQQQQQQELEQEQEQEEEDSDGDSYVEEISPAAVPVHARVPLLLRLFPGIPLVQKLEESPRKRRLVEDMTPQAFAKLVMVVQSRAQQFRKRRVKIQSLAQVASLIKGARRILVLTGAGISTSCGIPDFRSSHGVYSMLDGYKLKDPQDLFSIHYFRRNTKPFYDFARKLWPGTHEPAPTHHFIKRLEAHGHLHRNYTQNIDTLECVAGIERVLQCHGSFATATCTRCKFRCEGDRIKDDIMNRRAPVCPRCAENPPSSLMEEVVMRDPSMSAFRFASTRSNSISSESDLDSDAGASSTPLRGSPAITAARSTLMGGPLSRATPPLAASAGLGTSNTVSLAGPTSAASSQQQDTDKNSQLADARGAHVAPVSTAGASSSSSSSSSSSFTTHTTMATTNAAAGSKMSQTVVGTPQAKTTSALGLAADGGVVAKQGANAVARSPQPRSNLSPVHAAHHLEPDSPFASSTKKMFGSNSSSSNNNNNTKSSMHKRPGVRTNSLASDSDPMVPPSPTLSQLSRSNSLSSMTTPRAHNAASHRSVFADAGLSAQPSNAGDAATPGDSSNNTTSGLLPSDVQALYAAHGAQDEDPKGTGLDPMPLHAAPGLDTATTGAGTTTTTMVRPRGDGPVEGASGPGTYGSFASTSSSASFATSEPLPLSAHASTDAHEEETQHTDGPPQQEEKAPADGSKETATRNDDADDAFLDELPFVDEMFDKGIMKPDIVFFGESLPSEFFDCIEEDVRLCDLVLVLGTSLKVAPVSRIIEMVDEDIPQILINREVVAQPHEFDAELLGNCDAVVTALAKELHWDIPGVPENDGDDDDDDNGDDDEADREAKTSDGEEPEDKSNKAPELKGCHYRQSEDYSYRFLFRGANEDCDSEFGDDSDSDSSEDEDNGENENDSDDDSSSSSPRANKESAPRRDLGSGHSEKTLGDKRPSKTDLEGSPKRPRVGGSFSDTL</sequence>
<dbReference type="EMBL" id="BEYU01000089">
    <property type="protein sequence ID" value="GBG31050.1"/>
    <property type="molecule type" value="Genomic_DNA"/>
</dbReference>
<evidence type="ECO:0000256" key="5">
    <source>
        <dbReference type="ARBA" id="ARBA00023027"/>
    </source>
</evidence>
<feature type="binding site" evidence="6">
    <location>
        <position position="300"/>
    </location>
    <ligand>
        <name>Zn(2+)</name>
        <dbReference type="ChEBI" id="CHEBI:29105"/>
    </ligand>
</feature>
<dbReference type="GO" id="GO:0046872">
    <property type="term" value="F:metal ion binding"/>
    <property type="evidence" value="ECO:0007669"/>
    <property type="project" value="UniProtKB-KW"/>
</dbReference>
<evidence type="ECO:0000313" key="10">
    <source>
        <dbReference type="Proteomes" id="UP000241890"/>
    </source>
</evidence>
<protein>
    <submittedName>
        <fullName evidence="9">NAD-dependent deacetylase sir2D</fullName>
    </submittedName>
</protein>
<feature type="compositionally biased region" description="Acidic residues" evidence="7">
    <location>
        <begin position="85"/>
        <end position="100"/>
    </location>
</feature>
<evidence type="ECO:0000256" key="7">
    <source>
        <dbReference type="SAM" id="MobiDB-lite"/>
    </source>
</evidence>
<feature type="compositionally biased region" description="Low complexity" evidence="7">
    <location>
        <begin position="588"/>
        <end position="599"/>
    </location>
</feature>
<evidence type="ECO:0000256" key="4">
    <source>
        <dbReference type="ARBA" id="ARBA00022833"/>
    </source>
</evidence>
<dbReference type="Gene3D" id="3.30.1600.10">
    <property type="entry name" value="SIR2/SIRT2 'Small Domain"/>
    <property type="match status" value="2"/>
</dbReference>